<dbReference type="InterPro" id="IPR026055">
    <property type="entry name" value="FAR"/>
</dbReference>
<accession>A0A9W9QE41</accession>
<dbReference type="PANTHER" id="PTHR11011">
    <property type="entry name" value="MALE STERILITY PROTEIN 2-RELATED"/>
    <property type="match status" value="1"/>
</dbReference>
<feature type="domain" description="Thioester reductase (TE)" evidence="2">
    <location>
        <begin position="7"/>
        <end position="234"/>
    </location>
</feature>
<dbReference type="PANTHER" id="PTHR11011:SF45">
    <property type="entry name" value="FATTY ACYL-COA REDUCTASE CG8306-RELATED"/>
    <property type="match status" value="1"/>
</dbReference>
<keyword evidence="1" id="KW-0560">Oxidoreductase</keyword>
<reference evidence="3" key="2">
    <citation type="journal article" date="2023" name="IMA Fungus">
        <title>Comparative genomic study of the Penicillium genus elucidates a diverse pangenome and 15 lateral gene transfer events.</title>
        <authorList>
            <person name="Petersen C."/>
            <person name="Sorensen T."/>
            <person name="Nielsen M.R."/>
            <person name="Sondergaard T.E."/>
            <person name="Sorensen J.L."/>
            <person name="Fitzpatrick D.A."/>
            <person name="Frisvad J.C."/>
            <person name="Nielsen K.L."/>
        </authorList>
    </citation>
    <scope>NUCLEOTIDE SEQUENCE</scope>
    <source>
        <strain evidence="3">IBT 21472</strain>
    </source>
</reference>
<keyword evidence="1" id="KW-0521">NADP</keyword>
<reference evidence="3" key="1">
    <citation type="submission" date="2022-12" db="EMBL/GenBank/DDBJ databases">
        <authorList>
            <person name="Petersen C."/>
        </authorList>
    </citation>
    <scope>NUCLEOTIDE SEQUENCE</scope>
    <source>
        <strain evidence="3">IBT 21472</strain>
    </source>
</reference>
<proteinExistence type="inferred from homology"/>
<dbReference type="GO" id="GO:0080019">
    <property type="term" value="F:alcohol-forming very long-chain fatty acyl-CoA reductase activity"/>
    <property type="evidence" value="ECO:0007669"/>
    <property type="project" value="InterPro"/>
</dbReference>
<dbReference type="Pfam" id="PF07993">
    <property type="entry name" value="NAD_binding_4"/>
    <property type="match status" value="1"/>
</dbReference>
<dbReference type="EC" id="1.2.1.84" evidence="1"/>
<dbReference type="Gene3D" id="3.40.50.720">
    <property type="entry name" value="NAD(P)-binding Rossmann-like Domain"/>
    <property type="match status" value="1"/>
</dbReference>
<keyword evidence="4" id="KW-1185">Reference proteome</keyword>
<dbReference type="GO" id="GO:0102965">
    <property type="term" value="F:alcohol-forming long-chain fatty acyl-CoA reductase activity"/>
    <property type="evidence" value="ECO:0007669"/>
    <property type="project" value="UniProtKB-EC"/>
</dbReference>
<keyword evidence="1" id="KW-0443">Lipid metabolism</keyword>
<sequence length="377" mass="43311">MTDPKMVTVMEGDMLQPDMGLKRQDLRILRAQINVVIHSASSIALLKSLKRLFGPIIDSTSRLARLALDFDQLECFVFISSAYANAYIPSQTDGLSGIKIQETIYQLQSMEAGKNENEELERELQDVQKTGTSSSYDSHNFPWDYAYAKHLTERLLTHAFAASDKRLLILRPSIIEPAQSFPYRQFCLPMSTPHIIFTAGIALTPSRTACFSSQFKDPYHQSTVDYVPVDVVVDRLLTHLAQGTTGPVHAVAGLARMSFEATWTRTTIHRRIPWAIQPRWTRQSWHSKLIHPLGRLYCTIGASFEFSEEKTLAVWQQLSDSERQGLHLFTDMDTLYHDHEHMRSDHIWTCMEHLTKRQQWARWMSKCLYRSLASFKS</sequence>
<protein>
    <recommendedName>
        <fullName evidence="1">Fatty acyl-CoA reductase</fullName>
        <ecNumber evidence="1">1.2.1.84</ecNumber>
    </recommendedName>
</protein>
<dbReference type="Proteomes" id="UP001147746">
    <property type="component" value="Unassembled WGS sequence"/>
</dbReference>
<comment type="similarity">
    <text evidence="1">Belongs to the fatty acyl-CoA reductase family.</text>
</comment>
<dbReference type="InterPro" id="IPR013120">
    <property type="entry name" value="FAR_NAD-bd"/>
</dbReference>
<dbReference type="GO" id="GO:0035336">
    <property type="term" value="P:long-chain fatty-acyl-CoA metabolic process"/>
    <property type="evidence" value="ECO:0007669"/>
    <property type="project" value="TreeGrafter"/>
</dbReference>
<comment type="catalytic activity">
    <reaction evidence="1">
        <text>a long-chain fatty acyl-CoA + 2 NADPH + 2 H(+) = a long-chain primary fatty alcohol + 2 NADP(+) + CoA</text>
        <dbReference type="Rhea" id="RHEA:52716"/>
        <dbReference type="ChEBI" id="CHEBI:15378"/>
        <dbReference type="ChEBI" id="CHEBI:57287"/>
        <dbReference type="ChEBI" id="CHEBI:57783"/>
        <dbReference type="ChEBI" id="CHEBI:58349"/>
        <dbReference type="ChEBI" id="CHEBI:77396"/>
        <dbReference type="ChEBI" id="CHEBI:83139"/>
        <dbReference type="EC" id="1.2.1.84"/>
    </reaction>
</comment>
<dbReference type="EMBL" id="JAPZBO010000001">
    <property type="protein sequence ID" value="KAJ5332021.1"/>
    <property type="molecule type" value="Genomic_DNA"/>
</dbReference>
<dbReference type="InterPro" id="IPR036291">
    <property type="entry name" value="NAD(P)-bd_dom_sf"/>
</dbReference>
<evidence type="ECO:0000259" key="2">
    <source>
        <dbReference type="Pfam" id="PF07993"/>
    </source>
</evidence>
<organism evidence="3 4">
    <name type="scientific">Penicillium atrosanguineum</name>
    <dbReference type="NCBI Taxonomy" id="1132637"/>
    <lineage>
        <taxon>Eukaryota</taxon>
        <taxon>Fungi</taxon>
        <taxon>Dikarya</taxon>
        <taxon>Ascomycota</taxon>
        <taxon>Pezizomycotina</taxon>
        <taxon>Eurotiomycetes</taxon>
        <taxon>Eurotiomycetidae</taxon>
        <taxon>Eurotiales</taxon>
        <taxon>Aspergillaceae</taxon>
        <taxon>Penicillium</taxon>
    </lineage>
</organism>
<comment type="caution">
    <text evidence="3">The sequence shown here is derived from an EMBL/GenBank/DDBJ whole genome shotgun (WGS) entry which is preliminary data.</text>
</comment>
<dbReference type="GO" id="GO:0005777">
    <property type="term" value="C:peroxisome"/>
    <property type="evidence" value="ECO:0007669"/>
    <property type="project" value="TreeGrafter"/>
</dbReference>
<keyword evidence="1" id="KW-0444">Lipid biosynthesis</keyword>
<gene>
    <name evidence="3" type="ORF">N7476_001804</name>
</gene>
<name>A0A9W9QE41_9EURO</name>
<evidence type="ECO:0000256" key="1">
    <source>
        <dbReference type="RuleBase" id="RU363097"/>
    </source>
</evidence>
<dbReference type="SUPFAM" id="SSF51735">
    <property type="entry name" value="NAD(P)-binding Rossmann-fold domains"/>
    <property type="match status" value="1"/>
</dbReference>
<dbReference type="AlphaFoldDB" id="A0A9W9QE41"/>
<comment type="function">
    <text evidence="1">Catalyzes the reduction of fatty acyl-CoA to fatty alcohols.</text>
</comment>
<evidence type="ECO:0000313" key="3">
    <source>
        <dbReference type="EMBL" id="KAJ5332021.1"/>
    </source>
</evidence>
<evidence type="ECO:0000313" key="4">
    <source>
        <dbReference type="Proteomes" id="UP001147746"/>
    </source>
</evidence>